<dbReference type="SUPFAM" id="SSF53244">
    <property type="entry name" value="MurD-like peptide ligases, peptide-binding domain"/>
    <property type="match status" value="1"/>
</dbReference>
<dbReference type="GO" id="GO:0005737">
    <property type="term" value="C:cytoplasm"/>
    <property type="evidence" value="ECO:0007669"/>
    <property type="project" value="TreeGrafter"/>
</dbReference>
<evidence type="ECO:0000256" key="8">
    <source>
        <dbReference type="ARBA" id="ARBA00019357"/>
    </source>
</evidence>
<proteinExistence type="inferred from homology"/>
<dbReference type="EC" id="6.3.2.12" evidence="6"/>
<dbReference type="InterPro" id="IPR001645">
    <property type="entry name" value="Folylpolyglutamate_synth"/>
</dbReference>
<dbReference type="PIRSF" id="PIRSF001563">
    <property type="entry name" value="Folylpolyglu_synth"/>
    <property type="match status" value="1"/>
</dbReference>
<evidence type="ECO:0000256" key="1">
    <source>
        <dbReference type="ARBA" id="ARBA00001946"/>
    </source>
</evidence>
<dbReference type="GO" id="GO:0008841">
    <property type="term" value="F:dihydrofolate synthase activity"/>
    <property type="evidence" value="ECO:0007669"/>
    <property type="project" value="UniProtKB-EC"/>
</dbReference>
<keyword evidence="26" id="KW-1185">Reference proteome</keyword>
<dbReference type="PANTHER" id="PTHR11136:SF0">
    <property type="entry name" value="DIHYDROFOLATE SYNTHETASE-RELATED"/>
    <property type="match status" value="1"/>
</dbReference>
<evidence type="ECO:0000256" key="7">
    <source>
        <dbReference type="ARBA" id="ARBA00013025"/>
    </source>
</evidence>
<evidence type="ECO:0000256" key="5">
    <source>
        <dbReference type="ARBA" id="ARBA00008276"/>
    </source>
</evidence>
<dbReference type="RefSeq" id="WP_062486672.1">
    <property type="nucleotide sequence ID" value="NZ_LN885086.1"/>
</dbReference>
<feature type="domain" description="Mur ligase central" evidence="24">
    <location>
        <begin position="44"/>
        <end position="261"/>
    </location>
</feature>
<comment type="pathway">
    <text evidence="4">Cofactor biosynthesis; tetrahydrofolylpolyglutamate biosynthesis.</text>
</comment>
<evidence type="ECO:0000256" key="14">
    <source>
        <dbReference type="ARBA" id="ARBA00022909"/>
    </source>
</evidence>
<dbReference type="Pfam" id="PF08245">
    <property type="entry name" value="Mur_ligase_M"/>
    <property type="match status" value="1"/>
</dbReference>
<evidence type="ECO:0000313" key="25">
    <source>
        <dbReference type="EMBL" id="CUQ67791.1"/>
    </source>
</evidence>
<comment type="catalytic activity">
    <reaction evidence="18">
        <text>(6S)-5,6,7,8-tetrahydrofolyl-(gamma-L-Glu)(n) + L-glutamate + ATP = (6S)-5,6,7,8-tetrahydrofolyl-(gamma-L-Glu)(n+1) + ADP + phosphate + H(+)</text>
        <dbReference type="Rhea" id="RHEA:10580"/>
        <dbReference type="Rhea" id="RHEA-COMP:14738"/>
        <dbReference type="Rhea" id="RHEA-COMP:14740"/>
        <dbReference type="ChEBI" id="CHEBI:15378"/>
        <dbReference type="ChEBI" id="CHEBI:29985"/>
        <dbReference type="ChEBI" id="CHEBI:30616"/>
        <dbReference type="ChEBI" id="CHEBI:43474"/>
        <dbReference type="ChEBI" id="CHEBI:141005"/>
        <dbReference type="ChEBI" id="CHEBI:456216"/>
        <dbReference type="EC" id="6.3.2.17"/>
    </reaction>
</comment>
<gene>
    <name evidence="25" type="primary">folC</name>
    <name evidence="25" type="ORF">NITINOP_2819</name>
</gene>
<dbReference type="InterPro" id="IPR013221">
    <property type="entry name" value="Mur_ligase_cen"/>
</dbReference>
<evidence type="ECO:0000256" key="16">
    <source>
        <dbReference type="ARBA" id="ARBA00030592"/>
    </source>
</evidence>
<evidence type="ECO:0000256" key="9">
    <source>
        <dbReference type="ARBA" id="ARBA00022598"/>
    </source>
</evidence>
<dbReference type="InterPro" id="IPR036615">
    <property type="entry name" value="Mur_ligase_C_dom_sf"/>
</dbReference>
<dbReference type="FunFam" id="3.40.1190.10:FF:000011">
    <property type="entry name" value="Folylpolyglutamate synthase/dihydrofolate synthase"/>
    <property type="match status" value="1"/>
</dbReference>
<dbReference type="InterPro" id="IPR004101">
    <property type="entry name" value="Mur_ligase_C"/>
</dbReference>
<dbReference type="PANTHER" id="PTHR11136">
    <property type="entry name" value="FOLYLPOLYGLUTAMATE SYNTHASE-RELATED"/>
    <property type="match status" value="1"/>
</dbReference>
<dbReference type="PROSITE" id="PS01012">
    <property type="entry name" value="FOLYLPOLYGLU_SYNT_2"/>
    <property type="match status" value="1"/>
</dbReference>
<dbReference type="AlphaFoldDB" id="A0A0S4KVG4"/>
<evidence type="ECO:0000256" key="3">
    <source>
        <dbReference type="ARBA" id="ARBA00004799"/>
    </source>
</evidence>
<evidence type="ECO:0000256" key="19">
    <source>
        <dbReference type="ARBA" id="ARBA00047808"/>
    </source>
</evidence>
<keyword evidence="13" id="KW-0460">Magnesium</keyword>
<dbReference type="InterPro" id="IPR036565">
    <property type="entry name" value="Mur-like_cat_sf"/>
</dbReference>
<comment type="catalytic activity">
    <reaction evidence="19">
        <text>10-formyltetrahydrofolyl-(gamma-L-Glu)(n) + L-glutamate + ATP = 10-formyltetrahydrofolyl-(gamma-L-Glu)(n+1) + ADP + phosphate + H(+)</text>
        <dbReference type="Rhea" id="RHEA:51904"/>
        <dbReference type="Rhea" id="RHEA-COMP:13088"/>
        <dbReference type="Rhea" id="RHEA-COMP:14300"/>
        <dbReference type="ChEBI" id="CHEBI:15378"/>
        <dbReference type="ChEBI" id="CHEBI:29985"/>
        <dbReference type="ChEBI" id="CHEBI:30616"/>
        <dbReference type="ChEBI" id="CHEBI:43474"/>
        <dbReference type="ChEBI" id="CHEBI:134413"/>
        <dbReference type="ChEBI" id="CHEBI:456216"/>
        <dbReference type="EC" id="6.3.2.17"/>
    </reaction>
</comment>
<dbReference type="Proteomes" id="UP000066284">
    <property type="component" value="Chromosome 1"/>
</dbReference>
<feature type="domain" description="Mur ligase C-terminal" evidence="23">
    <location>
        <begin position="288"/>
        <end position="410"/>
    </location>
</feature>
<evidence type="ECO:0000256" key="13">
    <source>
        <dbReference type="ARBA" id="ARBA00022842"/>
    </source>
</evidence>
<dbReference type="InterPro" id="IPR018109">
    <property type="entry name" value="Folylpolyglutamate_synth_CS"/>
</dbReference>
<accession>A0A0S4KVG4</accession>
<dbReference type="OrthoDB" id="9809356at2"/>
<dbReference type="KEGG" id="nio:NITINOP_2819"/>
<evidence type="ECO:0000259" key="23">
    <source>
        <dbReference type="Pfam" id="PF02875"/>
    </source>
</evidence>
<dbReference type="GO" id="GO:0004326">
    <property type="term" value="F:tetrahydrofolylpolyglutamate synthase activity"/>
    <property type="evidence" value="ECO:0007669"/>
    <property type="project" value="UniProtKB-EC"/>
</dbReference>
<evidence type="ECO:0000256" key="6">
    <source>
        <dbReference type="ARBA" id="ARBA00013023"/>
    </source>
</evidence>
<evidence type="ECO:0000256" key="12">
    <source>
        <dbReference type="ARBA" id="ARBA00022840"/>
    </source>
</evidence>
<protein>
    <recommendedName>
        <fullName evidence="8">Dihydrofolate synthase/folylpolyglutamate synthase</fullName>
        <ecNumber evidence="6">6.3.2.12</ecNumber>
        <ecNumber evidence="7">6.3.2.17</ecNumber>
    </recommendedName>
    <alternativeName>
        <fullName evidence="17">Folylpoly-gamma-glutamate synthetase-dihydrofolate synthetase</fullName>
    </alternativeName>
    <alternativeName>
        <fullName evidence="15">Folylpolyglutamate synthetase</fullName>
    </alternativeName>
    <alternativeName>
        <fullName evidence="16">Tetrahydrofolylpolyglutamate synthase</fullName>
    </alternativeName>
</protein>
<comment type="similarity">
    <text evidence="5 22">Belongs to the folylpolyglutamate synthase family.</text>
</comment>
<evidence type="ECO:0000256" key="18">
    <source>
        <dbReference type="ARBA" id="ARBA00047493"/>
    </source>
</evidence>
<keyword evidence="11 22" id="KW-0547">Nucleotide-binding</keyword>
<dbReference type="Pfam" id="PF02875">
    <property type="entry name" value="Mur_ligase_C"/>
    <property type="match status" value="1"/>
</dbReference>
<dbReference type="GO" id="GO:0046656">
    <property type="term" value="P:folic acid biosynthetic process"/>
    <property type="evidence" value="ECO:0007669"/>
    <property type="project" value="UniProtKB-KW"/>
</dbReference>
<comment type="pathway">
    <text evidence="3">Cofactor biosynthesis; tetrahydrofolate biosynthesis; 7,8-dihydrofolate from 2-amino-4-hydroxy-6-hydroxymethyl-7,8-dihydropteridine diphosphate and 4-aminobenzoate: step 2/2.</text>
</comment>
<evidence type="ECO:0000256" key="20">
    <source>
        <dbReference type="ARBA" id="ARBA00049035"/>
    </source>
</evidence>
<organism evidence="25 26">
    <name type="scientific">Candidatus Nitrospira inopinata</name>
    <dbReference type="NCBI Taxonomy" id="1715989"/>
    <lineage>
        <taxon>Bacteria</taxon>
        <taxon>Pseudomonadati</taxon>
        <taxon>Nitrospirota</taxon>
        <taxon>Nitrospiria</taxon>
        <taxon>Nitrospirales</taxon>
        <taxon>Nitrospiraceae</taxon>
        <taxon>Nitrospira</taxon>
    </lineage>
</organism>
<sequence>MTYPAAIAYLYGLQKHGIKLGLETMRSLARAIGNPERRLRVLHIGGTNGKGSTAAMAAAMLEAAGLRVGLYTSPHLVDFRERIKVNGRMIGEDELAELVDMVRSTVPPSIAPTFFEVTTAVAFRYFADSSVDVAVVEVGLGGRFDATNVVRPIACAITTIGLDHEEYLGHTEEAIAFEKAGIIKPGVPIVAGRIGAGAGAVIERVAAQREAPLWSFGREFFVTEDEPDRFTYRGPRWAMDGLGCRLVGRHQLDNAACAIALLEAAGRSGLSIGEDAVRQGLQSVAWEGRLEMLDEEPPVLLDGAHNPAAAAALARYLDEFHAAHRDSRVILVWGMMRDKDRRAFIAPLLPFVSEIVLTQAGLARSAVVEDLRRTLEGWSNPVWEEPCPAEALRLAKQRAAARDLICVTGSLMLLGDVKAALRGGRPSVLRG</sequence>
<keyword evidence="14" id="KW-0289">Folate biosynthesis</keyword>
<comment type="function">
    <text evidence="2">Functions in two distinct reactions of the de novo folate biosynthetic pathway. Catalyzes the addition of a glutamate residue to dihydropteroate (7,8-dihydropteroate or H2Pte) to form dihydrofolate (7,8-dihydrofolate monoglutamate or H2Pte-Glu). Also catalyzes successive additions of L-glutamate to tetrahydrofolate or 10-formyltetrahydrofolate or 5,10-methylenetetrahydrofolate, leading to folylpolyglutamate derivatives.</text>
</comment>
<evidence type="ECO:0000256" key="11">
    <source>
        <dbReference type="ARBA" id="ARBA00022741"/>
    </source>
</evidence>
<name>A0A0S4KVG4_9BACT</name>
<dbReference type="GO" id="GO:0046872">
    <property type="term" value="F:metal ion binding"/>
    <property type="evidence" value="ECO:0007669"/>
    <property type="project" value="UniProtKB-KW"/>
</dbReference>
<dbReference type="Gene3D" id="3.40.1190.10">
    <property type="entry name" value="Mur-like, catalytic domain"/>
    <property type="match status" value="1"/>
</dbReference>
<evidence type="ECO:0000259" key="24">
    <source>
        <dbReference type="Pfam" id="PF08245"/>
    </source>
</evidence>
<comment type="cofactor">
    <cofactor evidence="1">
        <name>Mg(2+)</name>
        <dbReference type="ChEBI" id="CHEBI:18420"/>
    </cofactor>
</comment>
<dbReference type="Gene3D" id="3.90.190.20">
    <property type="entry name" value="Mur ligase, C-terminal domain"/>
    <property type="match status" value="1"/>
</dbReference>
<evidence type="ECO:0000256" key="17">
    <source>
        <dbReference type="ARBA" id="ARBA00032510"/>
    </source>
</evidence>
<keyword evidence="9 22" id="KW-0436">Ligase</keyword>
<evidence type="ECO:0000256" key="4">
    <source>
        <dbReference type="ARBA" id="ARBA00005150"/>
    </source>
</evidence>
<dbReference type="GO" id="GO:0005524">
    <property type="term" value="F:ATP binding"/>
    <property type="evidence" value="ECO:0007669"/>
    <property type="project" value="UniProtKB-KW"/>
</dbReference>
<dbReference type="EMBL" id="LN885086">
    <property type="protein sequence ID" value="CUQ67791.1"/>
    <property type="molecule type" value="Genomic_DNA"/>
</dbReference>
<comment type="catalytic activity">
    <reaction evidence="20">
        <text>(6R)-5,10-methylenetetrahydrofolyl-(gamma-L-Glu)(n) + L-glutamate + ATP = (6R)-5,10-methylenetetrahydrofolyl-(gamma-L-Glu)(n+1) + ADP + phosphate + H(+)</text>
        <dbReference type="Rhea" id="RHEA:51912"/>
        <dbReference type="Rhea" id="RHEA-COMP:13257"/>
        <dbReference type="Rhea" id="RHEA-COMP:13258"/>
        <dbReference type="ChEBI" id="CHEBI:15378"/>
        <dbReference type="ChEBI" id="CHEBI:29985"/>
        <dbReference type="ChEBI" id="CHEBI:30616"/>
        <dbReference type="ChEBI" id="CHEBI:43474"/>
        <dbReference type="ChEBI" id="CHEBI:136572"/>
        <dbReference type="ChEBI" id="CHEBI:456216"/>
        <dbReference type="EC" id="6.3.2.17"/>
    </reaction>
</comment>
<comment type="catalytic activity">
    <reaction evidence="21">
        <text>7,8-dihydropteroate + L-glutamate + ATP = 7,8-dihydrofolate + ADP + phosphate + H(+)</text>
        <dbReference type="Rhea" id="RHEA:23584"/>
        <dbReference type="ChEBI" id="CHEBI:15378"/>
        <dbReference type="ChEBI" id="CHEBI:17839"/>
        <dbReference type="ChEBI" id="CHEBI:29985"/>
        <dbReference type="ChEBI" id="CHEBI:30616"/>
        <dbReference type="ChEBI" id="CHEBI:43474"/>
        <dbReference type="ChEBI" id="CHEBI:57451"/>
        <dbReference type="ChEBI" id="CHEBI:456216"/>
        <dbReference type="EC" id="6.3.2.12"/>
    </reaction>
</comment>
<dbReference type="SUPFAM" id="SSF53623">
    <property type="entry name" value="MurD-like peptide ligases, catalytic domain"/>
    <property type="match status" value="1"/>
</dbReference>
<evidence type="ECO:0000256" key="10">
    <source>
        <dbReference type="ARBA" id="ARBA00022723"/>
    </source>
</evidence>
<evidence type="ECO:0000256" key="2">
    <source>
        <dbReference type="ARBA" id="ARBA00002714"/>
    </source>
</evidence>
<evidence type="ECO:0000313" key="26">
    <source>
        <dbReference type="Proteomes" id="UP000066284"/>
    </source>
</evidence>
<reference evidence="26" key="1">
    <citation type="submission" date="2015-09" db="EMBL/GenBank/DDBJ databases">
        <authorList>
            <person name="Daims H."/>
        </authorList>
    </citation>
    <scope>NUCLEOTIDE SEQUENCE [LARGE SCALE GENOMIC DNA]</scope>
</reference>
<keyword evidence="12 22" id="KW-0067">ATP-binding</keyword>
<dbReference type="STRING" id="1715989.NITINOP_2819"/>
<evidence type="ECO:0000256" key="22">
    <source>
        <dbReference type="PIRNR" id="PIRNR001563"/>
    </source>
</evidence>
<keyword evidence="10" id="KW-0479">Metal-binding</keyword>
<evidence type="ECO:0000256" key="15">
    <source>
        <dbReference type="ARBA" id="ARBA00030048"/>
    </source>
</evidence>
<dbReference type="NCBIfam" id="TIGR01499">
    <property type="entry name" value="folC"/>
    <property type="match status" value="1"/>
</dbReference>
<dbReference type="EC" id="6.3.2.17" evidence="7"/>
<evidence type="ECO:0000256" key="21">
    <source>
        <dbReference type="ARBA" id="ARBA00049161"/>
    </source>
</evidence>